<reference evidence="8 9" key="1">
    <citation type="submission" date="2023-10" db="EMBL/GenBank/DDBJ databases">
        <title>Complete genome sequence of Shewanella sp. DAU334.</title>
        <authorList>
            <person name="Lee Y.-S."/>
            <person name="Jeong H.-R."/>
            <person name="Hwang E.-J."/>
            <person name="Choi Y.-L."/>
            <person name="Kim G.-D."/>
        </authorList>
    </citation>
    <scope>NUCLEOTIDE SEQUENCE [LARGE SCALE GENOMIC DNA]</scope>
    <source>
        <strain evidence="8 9">DAU334</strain>
    </source>
</reference>
<keyword evidence="9" id="KW-1185">Reference proteome</keyword>
<keyword evidence="8" id="KW-0969">Cilium</keyword>
<dbReference type="RefSeq" id="WP_310470517.1">
    <property type="nucleotide sequence ID" value="NZ_CP136522.1"/>
</dbReference>
<evidence type="ECO:0000256" key="2">
    <source>
        <dbReference type="ARBA" id="ARBA00011255"/>
    </source>
</evidence>
<gene>
    <name evidence="8" type="primary">fliD</name>
    <name evidence="8" type="ORF">RGE70_05435</name>
</gene>
<comment type="subcellular location">
    <subcellularLocation>
        <location evidence="5">Secreted</location>
    </subcellularLocation>
    <subcellularLocation>
        <location evidence="5">Bacterial flagellum</location>
    </subcellularLocation>
</comment>
<organism evidence="8 9">
    <name type="scientific">Shewanella youngdeokensis</name>
    <dbReference type="NCBI Taxonomy" id="2999068"/>
    <lineage>
        <taxon>Bacteria</taxon>
        <taxon>Pseudomonadati</taxon>
        <taxon>Pseudomonadota</taxon>
        <taxon>Gammaproteobacteria</taxon>
        <taxon>Alteromonadales</taxon>
        <taxon>Shewanellaceae</taxon>
        <taxon>Shewanella</taxon>
    </lineage>
</organism>
<dbReference type="InterPro" id="IPR040026">
    <property type="entry name" value="FliD"/>
</dbReference>
<comment type="similarity">
    <text evidence="1 5">Belongs to the FliD family.</text>
</comment>
<evidence type="ECO:0000313" key="8">
    <source>
        <dbReference type="EMBL" id="WOT06243.1"/>
    </source>
</evidence>
<dbReference type="Proteomes" id="UP001529491">
    <property type="component" value="Chromosome"/>
</dbReference>
<keyword evidence="5" id="KW-0964">Secreted</keyword>
<comment type="function">
    <text evidence="5">Required for morphogenesis and for the elongation of the flagellar filament by facilitating polymerization of the flagellin monomers at the tip of growing filament. Forms a capping structure, which prevents flagellin subunits (transported through the central channel of the flagellum) from leaking out without polymerization at the distal end.</text>
</comment>
<comment type="subunit">
    <text evidence="2 5">Homopentamer.</text>
</comment>
<accession>A0ABZ0K319</accession>
<dbReference type="Pfam" id="PF07196">
    <property type="entry name" value="Flagellin_IN"/>
    <property type="match status" value="1"/>
</dbReference>
<keyword evidence="8" id="KW-0282">Flagellum</keyword>
<evidence type="ECO:0000256" key="5">
    <source>
        <dbReference type="RuleBase" id="RU362066"/>
    </source>
</evidence>
<dbReference type="EMBL" id="CP136522">
    <property type="protein sequence ID" value="WOT06243.1"/>
    <property type="molecule type" value="Genomic_DNA"/>
</dbReference>
<feature type="domain" description="Flagellar hook-associated protein 2 C-terminal" evidence="7">
    <location>
        <begin position="211"/>
        <end position="431"/>
    </location>
</feature>
<name>A0ABZ0K319_9GAMM</name>
<dbReference type="InterPro" id="IPR003481">
    <property type="entry name" value="FliD_N"/>
</dbReference>
<evidence type="ECO:0000259" key="6">
    <source>
        <dbReference type="Pfam" id="PF02465"/>
    </source>
</evidence>
<evidence type="ECO:0000259" key="7">
    <source>
        <dbReference type="Pfam" id="PF07195"/>
    </source>
</evidence>
<dbReference type="PANTHER" id="PTHR30288">
    <property type="entry name" value="FLAGELLAR CAP/ASSEMBLY PROTEIN FLID"/>
    <property type="match status" value="1"/>
</dbReference>
<dbReference type="Pfam" id="PF02465">
    <property type="entry name" value="FliD_N"/>
    <property type="match status" value="1"/>
</dbReference>
<dbReference type="InterPro" id="IPR010809">
    <property type="entry name" value="FliD_C"/>
</dbReference>
<protein>
    <recommendedName>
        <fullName evidence="5">Flagellar hook-associated protein 2</fullName>
        <shortName evidence="5">HAP2</shortName>
    </recommendedName>
    <alternativeName>
        <fullName evidence="5">Flagellar cap protein</fullName>
    </alternativeName>
</protein>
<dbReference type="InterPro" id="IPR010810">
    <property type="entry name" value="Flagellin_hook_IN_motif"/>
</dbReference>
<evidence type="ECO:0000256" key="4">
    <source>
        <dbReference type="ARBA" id="ARBA00023143"/>
    </source>
</evidence>
<keyword evidence="4 5" id="KW-0975">Bacterial flagellum</keyword>
<keyword evidence="8" id="KW-0966">Cell projection</keyword>
<sequence>MGLTSVGIGTGMDINGIVAALVDAESAPKVASFDATEKEIEAEISAMGTLKSALTSFQESLEELTDPDTFIARKVDVSSSSYISAEADGTAVEGSYKIEVEQLAESQKLGSMPVDDASAAIGEGSLTLAVDGEEFIVDVAEGDSLETIMQKINDAEDNIGITATIITGDSGPQLVMTSDETGTAKQITVTADDTSGSGLSDTFTMTELSAAKDAILYVDGLKVTSGSNTVENVITGVTLTASDADLSKSTTLSISADTGTVQKSIEGFVESYNSLMSKISSMTAYNADTDTAGVLQGDSMVRSIQSQLRGVLSSTYDSEDGATMLANLGVKTTQTGTLEIEEDKLTSALENDMTQIRDMFATEDTGLAARIDGVLDFYVQTGGTIDSRDETLDSQMSRLTDSREQLETKMASYESRLLDQFNAMDLLVANLSAQSADLATRLASLPGGAGASS</sequence>
<dbReference type="Pfam" id="PF07195">
    <property type="entry name" value="FliD_C"/>
    <property type="match status" value="1"/>
</dbReference>
<proteinExistence type="inferred from homology"/>
<feature type="domain" description="Flagellar hook-associated protein 2 N-terminal" evidence="6">
    <location>
        <begin position="10"/>
        <end position="107"/>
    </location>
</feature>
<evidence type="ECO:0000256" key="3">
    <source>
        <dbReference type="ARBA" id="ARBA00023054"/>
    </source>
</evidence>
<evidence type="ECO:0000256" key="1">
    <source>
        <dbReference type="ARBA" id="ARBA00009764"/>
    </source>
</evidence>
<dbReference type="PANTHER" id="PTHR30288:SF0">
    <property type="entry name" value="FLAGELLAR HOOK-ASSOCIATED PROTEIN 2"/>
    <property type="match status" value="1"/>
</dbReference>
<keyword evidence="3" id="KW-0175">Coiled coil</keyword>
<evidence type="ECO:0000313" key="9">
    <source>
        <dbReference type="Proteomes" id="UP001529491"/>
    </source>
</evidence>